<gene>
    <name evidence="4" type="primary">mqnD</name>
    <name evidence="5" type="ORF">KI810_00475</name>
</gene>
<evidence type="ECO:0000313" key="5">
    <source>
        <dbReference type="EMBL" id="MBT0651517.1"/>
    </source>
</evidence>
<feature type="binding site" evidence="4">
    <location>
        <begin position="62"/>
        <end position="64"/>
    </location>
    <ligand>
        <name>substrate</name>
    </ligand>
</feature>
<reference evidence="5 6" key="1">
    <citation type="submission" date="2021-05" db="EMBL/GenBank/DDBJ databases">
        <title>The draft genome of Geobacter luticola JCM 17780.</title>
        <authorList>
            <person name="Xu Z."/>
            <person name="Masuda Y."/>
            <person name="Itoh H."/>
            <person name="Senoo K."/>
        </authorList>
    </citation>
    <scope>NUCLEOTIDE SEQUENCE [LARGE SCALE GENOMIC DNA]</scope>
    <source>
        <strain evidence="5 6">JCM 17780</strain>
    </source>
</reference>
<dbReference type="Pfam" id="PF02621">
    <property type="entry name" value="VitK2_biosynth"/>
    <property type="match status" value="1"/>
</dbReference>
<dbReference type="SUPFAM" id="SSF53850">
    <property type="entry name" value="Periplasmic binding protein-like II"/>
    <property type="match status" value="1"/>
</dbReference>
<comment type="similarity">
    <text evidence="4">Belongs to the MqnA/MqnD family. MqnD subfamily.</text>
</comment>
<dbReference type="EC" id="4.1.99.29" evidence="4"/>
<evidence type="ECO:0000256" key="1">
    <source>
        <dbReference type="ARBA" id="ARBA00004863"/>
    </source>
</evidence>
<comment type="pathway">
    <text evidence="1 4">Quinol/quinone metabolism; menaquinone biosynthesis.</text>
</comment>
<accession>A0ABS5S816</accession>
<dbReference type="InterPro" id="IPR030869">
    <property type="entry name" value="MqnD"/>
</dbReference>
<dbReference type="HAMAP" id="MF_00996">
    <property type="entry name" value="MqnD"/>
    <property type="match status" value="1"/>
</dbReference>
<evidence type="ECO:0000256" key="4">
    <source>
        <dbReference type="HAMAP-Rule" id="MF_00996"/>
    </source>
</evidence>
<keyword evidence="6" id="KW-1185">Reference proteome</keyword>
<name>A0ABS5S816_9BACT</name>
<feature type="active site" description="Proton acceptor" evidence="4">
    <location>
        <position position="155"/>
    </location>
</feature>
<proteinExistence type="inferred from homology"/>
<organism evidence="5 6">
    <name type="scientific">Geomobilimonas luticola</name>
    <dbReference type="NCBI Taxonomy" id="1114878"/>
    <lineage>
        <taxon>Bacteria</taxon>
        <taxon>Pseudomonadati</taxon>
        <taxon>Thermodesulfobacteriota</taxon>
        <taxon>Desulfuromonadia</taxon>
        <taxon>Geobacterales</taxon>
        <taxon>Geobacteraceae</taxon>
        <taxon>Geomobilimonas</taxon>
    </lineage>
</organism>
<dbReference type="RefSeq" id="WP_214174669.1">
    <property type="nucleotide sequence ID" value="NZ_JAHCVK010000001.1"/>
</dbReference>
<sequence length="284" mass="30830">MAGTGSDRELSLGFSPCPNDTFIFNALVHGVVACDGYRFRERLEDVETLNRLVLARALDISKISYHLLGFIRDDYVVLRSGGALGRGCGPLLVARQPLSPEALRGKPIAVPGRYTTACLLLRLFDPALDNLVFMPFHEIMGAVGRGEVAAGVIIHESRFTFADYGLVRLLDLGEWWERDSGCPIPLGGIVMRRALGTEVVTAVERALRSSVQYAFDHPEAANGYVRAHSQELSDEVCAAHIDLYVNPFSLALGPEGESAVETLLGRAEKAGLIPPSTHSIFLPS</sequence>
<protein>
    <recommendedName>
        <fullName evidence="4">1,4-dihydroxy-6-naphtoate synthase</fullName>
        <ecNumber evidence="4">4.1.99.29</ecNumber>
    </recommendedName>
    <alternativeName>
        <fullName evidence="4">Menaquinone biosynthetic enzyme MqnD</fullName>
    </alternativeName>
</protein>
<dbReference type="PANTHER" id="PTHR37167:SF1">
    <property type="entry name" value="1,4-DIHYDROXY-6-NAPHTOATE SYNTHASE"/>
    <property type="match status" value="1"/>
</dbReference>
<evidence type="ECO:0000256" key="2">
    <source>
        <dbReference type="ARBA" id="ARBA00022428"/>
    </source>
</evidence>
<dbReference type="Proteomes" id="UP000756860">
    <property type="component" value="Unassembled WGS sequence"/>
</dbReference>
<comment type="catalytic activity">
    <reaction evidence="4">
        <text>cyclic dehypoxanthinylfutalosinate = 1,4-dihydroxy-6-naphthoate + dihydroxyacetone</text>
        <dbReference type="Rhea" id="RHEA:33087"/>
        <dbReference type="ChEBI" id="CHEBI:16016"/>
        <dbReference type="ChEBI" id="CHEBI:64254"/>
        <dbReference type="ChEBI" id="CHEBI:64270"/>
        <dbReference type="EC" id="4.1.99.29"/>
    </reaction>
</comment>
<dbReference type="InterPro" id="IPR003773">
    <property type="entry name" value="Menaquinone_biosynth"/>
</dbReference>
<feature type="binding site" evidence="4">
    <location>
        <begin position="116"/>
        <end position="117"/>
    </location>
    <ligand>
        <name>substrate</name>
    </ligand>
</feature>
<dbReference type="PANTHER" id="PTHR37167">
    <property type="entry name" value="1,4-DIHYDROXY-6-NAPHTOATE SYNTHASE"/>
    <property type="match status" value="1"/>
</dbReference>
<dbReference type="EMBL" id="JAHCVK010000001">
    <property type="protein sequence ID" value="MBT0651517.1"/>
    <property type="molecule type" value="Genomic_DNA"/>
</dbReference>
<dbReference type="Gene3D" id="3.40.190.10">
    <property type="entry name" value="Periplasmic binding protein-like II"/>
    <property type="match status" value="2"/>
</dbReference>
<comment type="function">
    <text evidence="4">Catalyzes the conversion of cyclic dehypoxanthine futalosine (cyclic DHFL) into 1,4-dihydroxy-6-naphthoate, a step in the biosynthesis of menaquinone (MK, vitamin K2).</text>
</comment>
<dbReference type="CDD" id="cd13635">
    <property type="entry name" value="PBP2_Ttha1568_Mqnd"/>
    <property type="match status" value="1"/>
</dbReference>
<comment type="caution">
    <text evidence="5">The sequence shown here is derived from an EMBL/GenBank/DDBJ whole genome shotgun (WGS) entry which is preliminary data.</text>
</comment>
<keyword evidence="2 4" id="KW-0474">Menaquinone biosynthesis</keyword>
<keyword evidence="3 4" id="KW-0456">Lyase</keyword>
<evidence type="ECO:0000313" key="6">
    <source>
        <dbReference type="Proteomes" id="UP000756860"/>
    </source>
</evidence>
<evidence type="ECO:0000256" key="3">
    <source>
        <dbReference type="ARBA" id="ARBA00023239"/>
    </source>
</evidence>